<organism evidence="5 6">
    <name type="scientific">Ferirhizobium litorale</name>
    <dbReference type="NCBI Taxonomy" id="2927786"/>
    <lineage>
        <taxon>Bacteria</taxon>
        <taxon>Pseudomonadati</taxon>
        <taxon>Pseudomonadota</taxon>
        <taxon>Alphaproteobacteria</taxon>
        <taxon>Hyphomicrobiales</taxon>
        <taxon>Rhizobiaceae</taxon>
        <taxon>Ferirhizobium</taxon>
    </lineage>
</organism>
<protein>
    <submittedName>
        <fullName evidence="5">Branched-chain amino acid ABC transporter substrate-binding protein</fullName>
    </submittedName>
</protein>
<dbReference type="SUPFAM" id="SSF53822">
    <property type="entry name" value="Periplasmic binding protein-like I"/>
    <property type="match status" value="1"/>
</dbReference>
<feature type="domain" description="Leucine-binding protein" evidence="4">
    <location>
        <begin position="26"/>
        <end position="348"/>
    </location>
</feature>
<dbReference type="InterPro" id="IPR028081">
    <property type="entry name" value="Leu-bd"/>
</dbReference>
<evidence type="ECO:0000256" key="3">
    <source>
        <dbReference type="SAM" id="SignalP"/>
    </source>
</evidence>
<reference evidence="5" key="1">
    <citation type="submission" date="2022-03" db="EMBL/GenBank/DDBJ databases">
        <title>Fererhizobium litorale gen. nov., sp. nov., isolated from sandy sediments of the Sea of Japan seashore.</title>
        <authorList>
            <person name="Romanenko L."/>
            <person name="Kurilenko V."/>
            <person name="Otstavnykh N."/>
            <person name="Svetashev V."/>
            <person name="Tekutyeva L."/>
            <person name="Isaeva M."/>
            <person name="Mikhailov V."/>
        </authorList>
    </citation>
    <scope>NUCLEOTIDE SEQUENCE</scope>
    <source>
        <strain evidence="5">KMM 9576</strain>
    </source>
</reference>
<evidence type="ECO:0000256" key="1">
    <source>
        <dbReference type="ARBA" id="ARBA00010062"/>
    </source>
</evidence>
<evidence type="ECO:0000313" key="6">
    <source>
        <dbReference type="Proteomes" id="UP001161580"/>
    </source>
</evidence>
<dbReference type="Gene3D" id="3.40.50.2300">
    <property type="match status" value="2"/>
</dbReference>
<dbReference type="EMBL" id="JALDYZ010000006">
    <property type="protein sequence ID" value="MDI7922964.1"/>
    <property type="molecule type" value="Genomic_DNA"/>
</dbReference>
<dbReference type="Pfam" id="PF13458">
    <property type="entry name" value="Peripla_BP_6"/>
    <property type="match status" value="1"/>
</dbReference>
<dbReference type="AlphaFoldDB" id="A0AAE3U4F4"/>
<comment type="caution">
    <text evidence="5">The sequence shown here is derived from an EMBL/GenBank/DDBJ whole genome shotgun (WGS) entry which is preliminary data.</text>
</comment>
<keyword evidence="6" id="KW-1185">Reference proteome</keyword>
<accession>A0AAE3U4F4</accession>
<feature type="chain" id="PRO_5041996025" evidence="3">
    <location>
        <begin position="23"/>
        <end position="360"/>
    </location>
</feature>
<proteinExistence type="inferred from homology"/>
<dbReference type="RefSeq" id="WP_311787635.1">
    <property type="nucleotide sequence ID" value="NZ_JALDYY010000010.1"/>
</dbReference>
<keyword evidence="2 3" id="KW-0732">Signal</keyword>
<evidence type="ECO:0000256" key="2">
    <source>
        <dbReference type="ARBA" id="ARBA00022729"/>
    </source>
</evidence>
<evidence type="ECO:0000313" key="5">
    <source>
        <dbReference type="EMBL" id="MDI7922964.1"/>
    </source>
</evidence>
<feature type="signal peptide" evidence="3">
    <location>
        <begin position="1"/>
        <end position="22"/>
    </location>
</feature>
<dbReference type="PANTHER" id="PTHR47151">
    <property type="entry name" value="LEU/ILE/VAL-BINDING ABC TRANSPORTER SUBUNIT"/>
    <property type="match status" value="1"/>
</dbReference>
<dbReference type="PANTHER" id="PTHR47151:SF2">
    <property type="entry name" value="AMINO ACID BINDING PROTEIN"/>
    <property type="match status" value="1"/>
</dbReference>
<dbReference type="Proteomes" id="UP001161580">
    <property type="component" value="Unassembled WGS sequence"/>
</dbReference>
<comment type="similarity">
    <text evidence="1">Belongs to the leucine-binding protein family.</text>
</comment>
<dbReference type="CDD" id="cd06342">
    <property type="entry name" value="PBP1_ABC_LIVBP-like"/>
    <property type="match status" value="1"/>
</dbReference>
<dbReference type="InterPro" id="IPR028082">
    <property type="entry name" value="Peripla_BP_I"/>
</dbReference>
<gene>
    <name evidence="5" type="ORF">MRS75_12825</name>
</gene>
<evidence type="ECO:0000259" key="4">
    <source>
        <dbReference type="Pfam" id="PF13458"/>
    </source>
</evidence>
<sequence>MNFCRSLGLSLALVLTAGTSLAFGQTIGVVVPRSGTFSALGEQILNGANFQAEASESTIVTIDDPCSADGGGTVAEQLIGAKVDAAIGFLCSETLEGALPALSAAGIPAITTSVRSQILMEDALKHGWLLYRLAPSDRAEAAKLVDVILGDWAEKPVALIDDGTLHGRELVDTIRNALEEKGLKPVFVDTYRPGQEQQVALVRRLARAGATHVFVGGDRSDITVIARDAAAEKIALTVLGGDALNAANRPLPLNYGVYAVTVPDYQTLPDALEVAKAMRAKGLEPEGYVLPAYAAATIAAEAVGIARSENKPIGEVLLSRAFNTVIGPVRFNEKHELADNPYRLLLWRGDAFAPPPTSAD</sequence>
<name>A0AAE3U4F4_9HYPH</name>